<keyword evidence="3" id="KW-1003">Cell membrane</keyword>
<dbReference type="GeneID" id="53317269"/>
<gene>
    <name evidence="17" type="ORF">AY555_08890</name>
</gene>
<evidence type="ECO:0000256" key="6">
    <source>
        <dbReference type="ARBA" id="ARBA00022989"/>
    </source>
</evidence>
<keyword evidence="14" id="KW-0697">Rotamase</keyword>
<sequence length="624" mass="67409">MLDALRKSTGSLVAKILFAVLILSFGIWGIGDVVNSRANNKPALTVGDIEISGLILKDQLARQMDRLRQIFGPSFDADAARQIGLIESTVASLSASAAQEMLARDLGIVISDTALREVTIQQPAFQNAEGAFDRTRFNQVLAANNLTEQGWLEMARKDLVHARLEDALTSGIVTPLKMAEALYRIREERRDAHVLQISAAAQDVAVRLDDSALHAFYEENKDVFAVPETRDLSVLIMNPTMLEARITVSDEDVTNYYNTNQDLFTTPESRPVTQVIVETEDAAKHILSQVEAGSSLADAAINTGSGKPLDMGLITRNSLPEDIAAAVWSLPENGVSQPVQSAVGWHVFSAGPLVPAQTKRLETVSEDIKAQLKREKAAEAFNDVAQRIEDNLASGTSYKEIADTFGINLVAAASIAADGSSPLPADLEENVLKEAFALAQGEESRLIHVDGGAFVVKVNAVHAQTIQPFQDVREKVEALWKKNAQKTAAAAMAEQLAAELTSGKTPNAIINKAPGITVSTISGIGRDGRHVNKTDNPMPPQIVQAIFTLPAGTASVVKDDQNAYVLRVDMINPADPDKDSHGVMTMRNNVHSALVNDVTRIVTDTLIDRYGMHVNQDVINNLLP</sequence>
<dbReference type="RefSeq" id="WP_066135762.1">
    <property type="nucleotide sequence ID" value="NZ_CP014525.1"/>
</dbReference>
<reference evidence="17 18" key="1">
    <citation type="submission" date="2016-02" db="EMBL/GenBank/DDBJ databases">
        <title>Complete Genome of H5569, the type strain of the newly described species Haematospirillium jordaniae.</title>
        <authorList>
            <person name="Nicholson A.C."/>
            <person name="Humrighouse B.W."/>
            <person name="Loparov V."/>
            <person name="McQuiston J.R."/>
        </authorList>
    </citation>
    <scope>NUCLEOTIDE SEQUENCE [LARGE SCALE GENOMIC DNA]</scope>
    <source>
        <strain evidence="17 18">H5569</strain>
    </source>
</reference>
<evidence type="ECO:0000256" key="9">
    <source>
        <dbReference type="ARBA" id="ARBA00030642"/>
    </source>
</evidence>
<name>A0A143DEW4_9PROT</name>
<keyword evidence="8" id="KW-0143">Chaperone</keyword>
<dbReference type="InterPro" id="IPR046357">
    <property type="entry name" value="PPIase_dom_sf"/>
</dbReference>
<evidence type="ECO:0000256" key="15">
    <source>
        <dbReference type="SAM" id="Phobius"/>
    </source>
</evidence>
<dbReference type="InterPro" id="IPR027304">
    <property type="entry name" value="Trigger_fact/SurA_dom_sf"/>
</dbReference>
<dbReference type="Proteomes" id="UP000076066">
    <property type="component" value="Chromosome"/>
</dbReference>
<evidence type="ECO:0000256" key="11">
    <source>
        <dbReference type="ARBA" id="ARBA00038408"/>
    </source>
</evidence>
<dbReference type="Pfam" id="PF13624">
    <property type="entry name" value="SurA_N_3"/>
    <property type="match status" value="1"/>
</dbReference>
<evidence type="ECO:0000256" key="12">
    <source>
        <dbReference type="ARBA" id="ARBA00040743"/>
    </source>
</evidence>
<evidence type="ECO:0000256" key="5">
    <source>
        <dbReference type="ARBA" id="ARBA00022692"/>
    </source>
</evidence>
<organism evidence="17 18">
    <name type="scientific">Haematospirillum jordaniae</name>
    <dbReference type="NCBI Taxonomy" id="1549855"/>
    <lineage>
        <taxon>Bacteria</taxon>
        <taxon>Pseudomonadati</taxon>
        <taxon>Pseudomonadota</taxon>
        <taxon>Alphaproteobacteria</taxon>
        <taxon>Rhodospirillales</taxon>
        <taxon>Novispirillaceae</taxon>
        <taxon>Haematospirillum</taxon>
    </lineage>
</organism>
<dbReference type="InterPro" id="IPR052029">
    <property type="entry name" value="PpiD_chaperone"/>
</dbReference>
<comment type="similarity">
    <text evidence="11">Belongs to the PpiD chaperone family.</text>
</comment>
<keyword evidence="7 15" id="KW-0472">Membrane</keyword>
<dbReference type="SUPFAM" id="SSF109998">
    <property type="entry name" value="Triger factor/SurA peptide-binding domain-like"/>
    <property type="match status" value="1"/>
</dbReference>
<keyword evidence="5 15" id="KW-0812">Transmembrane</keyword>
<dbReference type="Pfam" id="PF13145">
    <property type="entry name" value="Rotamase_2"/>
    <property type="match status" value="3"/>
</dbReference>
<keyword evidence="6 15" id="KW-1133">Transmembrane helix</keyword>
<keyword evidence="14" id="KW-0413">Isomerase</keyword>
<evidence type="ECO:0000256" key="1">
    <source>
        <dbReference type="ARBA" id="ARBA00004382"/>
    </source>
</evidence>
<dbReference type="PROSITE" id="PS50198">
    <property type="entry name" value="PPIC_PPIASE_2"/>
    <property type="match status" value="1"/>
</dbReference>
<evidence type="ECO:0000256" key="7">
    <source>
        <dbReference type="ARBA" id="ARBA00023136"/>
    </source>
</evidence>
<dbReference type="GO" id="GO:0005886">
    <property type="term" value="C:plasma membrane"/>
    <property type="evidence" value="ECO:0007669"/>
    <property type="project" value="UniProtKB-SubCell"/>
</dbReference>
<keyword evidence="4" id="KW-0997">Cell inner membrane</keyword>
<keyword evidence="18" id="KW-1185">Reference proteome</keyword>
<dbReference type="PANTHER" id="PTHR47529:SF1">
    <property type="entry name" value="PERIPLASMIC CHAPERONE PPID"/>
    <property type="match status" value="1"/>
</dbReference>
<feature type="domain" description="PpiC" evidence="16">
    <location>
        <begin position="267"/>
        <end position="348"/>
    </location>
</feature>
<dbReference type="EMBL" id="CP014525">
    <property type="protein sequence ID" value="AMW35271.1"/>
    <property type="molecule type" value="Genomic_DNA"/>
</dbReference>
<dbReference type="STRING" id="1549855.AY555_08890"/>
<dbReference type="PANTHER" id="PTHR47529">
    <property type="entry name" value="PEPTIDYL-PROLYL CIS-TRANS ISOMERASE D"/>
    <property type="match status" value="1"/>
</dbReference>
<evidence type="ECO:0000256" key="14">
    <source>
        <dbReference type="PROSITE-ProRule" id="PRU00278"/>
    </source>
</evidence>
<dbReference type="KEGG" id="hjo:AY555_08890"/>
<dbReference type="SUPFAM" id="SSF54534">
    <property type="entry name" value="FKBP-like"/>
    <property type="match status" value="1"/>
</dbReference>
<evidence type="ECO:0000256" key="3">
    <source>
        <dbReference type="ARBA" id="ARBA00022475"/>
    </source>
</evidence>
<accession>A0A143DEW4</accession>
<evidence type="ECO:0000256" key="13">
    <source>
        <dbReference type="ARBA" id="ARBA00042775"/>
    </source>
</evidence>
<dbReference type="InterPro" id="IPR000297">
    <property type="entry name" value="PPIase_PpiC"/>
</dbReference>
<evidence type="ECO:0000256" key="4">
    <source>
        <dbReference type="ARBA" id="ARBA00022519"/>
    </source>
</evidence>
<dbReference type="OrthoDB" id="9768393at2"/>
<evidence type="ECO:0000259" key="16">
    <source>
        <dbReference type="PROSITE" id="PS50198"/>
    </source>
</evidence>
<protein>
    <recommendedName>
        <fullName evidence="2">Parvulin-like PPIase</fullName>
    </recommendedName>
    <alternativeName>
        <fullName evidence="9">Peptidyl-prolyl cis-trans isomerase plp</fullName>
    </alternativeName>
    <alternativeName>
        <fullName evidence="12">Periplasmic chaperone PpiD</fullName>
    </alternativeName>
    <alternativeName>
        <fullName evidence="13">Periplasmic folding chaperone</fullName>
    </alternativeName>
    <alternativeName>
        <fullName evidence="10">Rotamase plp</fullName>
    </alternativeName>
</protein>
<evidence type="ECO:0000256" key="10">
    <source>
        <dbReference type="ARBA" id="ARBA00031484"/>
    </source>
</evidence>
<evidence type="ECO:0000313" key="18">
    <source>
        <dbReference type="Proteomes" id="UP000076066"/>
    </source>
</evidence>
<evidence type="ECO:0000256" key="8">
    <source>
        <dbReference type="ARBA" id="ARBA00023186"/>
    </source>
</evidence>
<dbReference type="Gene3D" id="3.10.50.40">
    <property type="match status" value="1"/>
</dbReference>
<evidence type="ECO:0000313" key="17">
    <source>
        <dbReference type="EMBL" id="AMW35271.1"/>
    </source>
</evidence>
<evidence type="ECO:0000256" key="2">
    <source>
        <dbReference type="ARBA" id="ARBA00018370"/>
    </source>
</evidence>
<dbReference type="AlphaFoldDB" id="A0A143DEW4"/>
<comment type="subcellular location">
    <subcellularLocation>
        <location evidence="1">Cell inner membrane</location>
        <topology evidence="1">Single-pass type II membrane protein</topology>
        <orientation evidence="1">Periplasmic side</orientation>
    </subcellularLocation>
</comment>
<proteinExistence type="inferred from homology"/>
<feature type="transmembrane region" description="Helical" evidence="15">
    <location>
        <begin position="12"/>
        <end position="31"/>
    </location>
</feature>
<dbReference type="GO" id="GO:0003755">
    <property type="term" value="F:peptidyl-prolyl cis-trans isomerase activity"/>
    <property type="evidence" value="ECO:0007669"/>
    <property type="project" value="UniProtKB-KW"/>
</dbReference>